<gene>
    <name evidence="2" type="ORF">N5580_03250</name>
</gene>
<feature type="domain" description="EAL" evidence="1">
    <location>
        <begin position="1"/>
        <end position="240"/>
    </location>
</feature>
<evidence type="ECO:0000259" key="1">
    <source>
        <dbReference type="PROSITE" id="PS50883"/>
    </source>
</evidence>
<evidence type="ECO:0000313" key="3">
    <source>
        <dbReference type="Proteomes" id="UP001211544"/>
    </source>
</evidence>
<organism evidence="2 3">
    <name type="scientific">Pantoea piersonii</name>
    <dbReference type="NCBI Taxonomy" id="2364647"/>
    <lineage>
        <taxon>Bacteria</taxon>
        <taxon>Pseudomonadati</taxon>
        <taxon>Pseudomonadota</taxon>
        <taxon>Gammaproteobacteria</taxon>
        <taxon>Enterobacterales</taxon>
        <taxon>Erwiniaceae</taxon>
        <taxon>Pantoea</taxon>
    </lineage>
</organism>
<protein>
    <submittedName>
        <fullName evidence="2">EAL domain-containing protein</fullName>
    </submittedName>
</protein>
<dbReference type="SUPFAM" id="SSF141868">
    <property type="entry name" value="EAL domain-like"/>
    <property type="match status" value="1"/>
</dbReference>
<reference evidence="2 3" key="1">
    <citation type="journal article" date="2022" name="J Glob Antimicrob Resist">
        <title>First complete genome of a multidrug resistant strain of the novel human pathogen Kalamiella piersonii (GABEKP28) identified in human saliva.</title>
        <authorList>
            <person name="McDonagh F."/>
            <person name="Singh N.K."/>
            <person name="Venkateswaran K."/>
            <person name="Lonappan A.M."/>
            <person name="Hallahan B."/>
            <person name="Tuohy A."/>
            <person name="Burke L."/>
            <person name="Kovarova A."/>
            <person name="Miliotis G."/>
        </authorList>
    </citation>
    <scope>NUCLEOTIDE SEQUENCE [LARGE SCALE GENOMIC DNA]</scope>
    <source>
        <strain evidence="2 3">GABEKP28</strain>
    </source>
</reference>
<keyword evidence="3" id="KW-1185">Reference proteome</keyword>
<dbReference type="KEGG" id="kpie:N5580_03250"/>
<dbReference type="InterPro" id="IPR035919">
    <property type="entry name" value="EAL_sf"/>
</dbReference>
<dbReference type="AlphaFoldDB" id="A0AAJ5QJZ5"/>
<dbReference type="RefSeq" id="WP_269949877.1">
    <property type="nucleotide sequence ID" value="NZ_CP104758.1"/>
</dbReference>
<dbReference type="Gene3D" id="3.20.20.450">
    <property type="entry name" value="EAL domain"/>
    <property type="match status" value="1"/>
</dbReference>
<evidence type="ECO:0000313" key="2">
    <source>
        <dbReference type="EMBL" id="WBG91591.1"/>
    </source>
</evidence>
<dbReference type="InterPro" id="IPR001633">
    <property type="entry name" value="EAL_dom"/>
</dbReference>
<dbReference type="PROSITE" id="PS50883">
    <property type="entry name" value="EAL"/>
    <property type="match status" value="1"/>
</dbReference>
<dbReference type="EMBL" id="CP104758">
    <property type="protein sequence ID" value="WBG91591.1"/>
    <property type="molecule type" value="Genomic_DNA"/>
</dbReference>
<name>A0AAJ5QJZ5_9GAMM</name>
<accession>A0AAJ5QJZ5</accession>
<dbReference type="Proteomes" id="UP001211544">
    <property type="component" value="Chromosome"/>
</dbReference>
<dbReference type="SMART" id="SM00052">
    <property type="entry name" value="EAL"/>
    <property type="match status" value="1"/>
</dbReference>
<proteinExistence type="predicted"/>
<dbReference type="Pfam" id="PF00563">
    <property type="entry name" value="EAL"/>
    <property type="match status" value="1"/>
</dbReference>
<sequence length="258" mass="29049">MGRQLHLRQHYVFLLEPIHAPSGEVMAWELLTRCMQGNESAVQADADSGHRLFDRLLEAEKWQLFLLQLERIDALYQSGFSSVLSLNIDSDIIRGILISHAVQQKLDQLPLLRLEISAFFTARYHAADRLLLQKLAGITPALLWLDDFGAGSSTLSMLSSGIVEYVKISRSFFWKYGTGYAFDTLLNHVNDFCKGVIIQGVDTQQQLELASSKQAAGLQGRCWNTAYLDDFIDQSVNVPLSGALKNQRSAITHYRNFL</sequence>